<dbReference type="InterPro" id="IPR028002">
    <property type="entry name" value="Myb_DNA-bind_5"/>
</dbReference>
<proteinExistence type="predicted"/>
<dbReference type="EMBL" id="JAIWYP010000007">
    <property type="protein sequence ID" value="KAH3795605.1"/>
    <property type="molecule type" value="Genomic_DNA"/>
</dbReference>
<keyword evidence="4" id="KW-1185">Reference proteome</keyword>
<sequence>METHFKRLTAKHASCGSNPNTKAIQDKVWAEIRDRVNAVGNRTRTIDQIKQRWTNMV</sequence>
<feature type="compositionally biased region" description="Basic residues" evidence="1">
    <location>
        <begin position="1"/>
        <end position="10"/>
    </location>
</feature>
<dbReference type="AlphaFoldDB" id="A0A9D4J272"/>
<reference evidence="3" key="1">
    <citation type="journal article" date="2019" name="bioRxiv">
        <title>The Genome of the Zebra Mussel, Dreissena polymorpha: A Resource for Invasive Species Research.</title>
        <authorList>
            <person name="McCartney M.A."/>
            <person name="Auch B."/>
            <person name="Kono T."/>
            <person name="Mallez S."/>
            <person name="Zhang Y."/>
            <person name="Obille A."/>
            <person name="Becker A."/>
            <person name="Abrahante J.E."/>
            <person name="Garbe J."/>
            <person name="Badalamenti J.P."/>
            <person name="Herman A."/>
            <person name="Mangelson H."/>
            <person name="Liachko I."/>
            <person name="Sullivan S."/>
            <person name="Sone E.D."/>
            <person name="Koren S."/>
            <person name="Silverstein K.A.T."/>
            <person name="Beckman K.B."/>
            <person name="Gohl D.M."/>
        </authorList>
    </citation>
    <scope>NUCLEOTIDE SEQUENCE</scope>
    <source>
        <strain evidence="3">Duluth1</strain>
        <tissue evidence="3">Whole animal</tissue>
    </source>
</reference>
<dbReference type="Pfam" id="PF13873">
    <property type="entry name" value="Myb_DNA-bind_5"/>
    <property type="match status" value="1"/>
</dbReference>
<evidence type="ECO:0000259" key="2">
    <source>
        <dbReference type="Pfam" id="PF13873"/>
    </source>
</evidence>
<feature type="region of interest" description="Disordered" evidence="1">
    <location>
        <begin position="1"/>
        <end position="21"/>
    </location>
</feature>
<comment type="caution">
    <text evidence="3">The sequence shown here is derived from an EMBL/GenBank/DDBJ whole genome shotgun (WGS) entry which is preliminary data.</text>
</comment>
<accession>A0A9D4J272</accession>
<evidence type="ECO:0000256" key="1">
    <source>
        <dbReference type="SAM" id="MobiDB-lite"/>
    </source>
</evidence>
<protein>
    <recommendedName>
        <fullName evidence="2">Myb/SANT-like DNA-binding domain-containing protein</fullName>
    </recommendedName>
</protein>
<dbReference type="Proteomes" id="UP000828390">
    <property type="component" value="Unassembled WGS sequence"/>
</dbReference>
<gene>
    <name evidence="3" type="ORF">DPMN_149160</name>
</gene>
<evidence type="ECO:0000313" key="4">
    <source>
        <dbReference type="Proteomes" id="UP000828390"/>
    </source>
</evidence>
<organism evidence="3 4">
    <name type="scientific">Dreissena polymorpha</name>
    <name type="common">Zebra mussel</name>
    <name type="synonym">Mytilus polymorpha</name>
    <dbReference type="NCBI Taxonomy" id="45954"/>
    <lineage>
        <taxon>Eukaryota</taxon>
        <taxon>Metazoa</taxon>
        <taxon>Spiralia</taxon>
        <taxon>Lophotrochozoa</taxon>
        <taxon>Mollusca</taxon>
        <taxon>Bivalvia</taxon>
        <taxon>Autobranchia</taxon>
        <taxon>Heteroconchia</taxon>
        <taxon>Euheterodonta</taxon>
        <taxon>Imparidentia</taxon>
        <taxon>Neoheterodontei</taxon>
        <taxon>Myida</taxon>
        <taxon>Dreissenoidea</taxon>
        <taxon>Dreissenidae</taxon>
        <taxon>Dreissena</taxon>
    </lineage>
</organism>
<feature type="domain" description="Myb/SANT-like DNA-binding" evidence="2">
    <location>
        <begin position="17"/>
        <end position="56"/>
    </location>
</feature>
<evidence type="ECO:0000313" key="3">
    <source>
        <dbReference type="EMBL" id="KAH3795605.1"/>
    </source>
</evidence>
<reference evidence="3" key="2">
    <citation type="submission" date="2020-11" db="EMBL/GenBank/DDBJ databases">
        <authorList>
            <person name="McCartney M.A."/>
            <person name="Auch B."/>
            <person name="Kono T."/>
            <person name="Mallez S."/>
            <person name="Becker A."/>
            <person name="Gohl D.M."/>
            <person name="Silverstein K.A.T."/>
            <person name="Koren S."/>
            <person name="Bechman K.B."/>
            <person name="Herman A."/>
            <person name="Abrahante J.E."/>
            <person name="Garbe J."/>
        </authorList>
    </citation>
    <scope>NUCLEOTIDE SEQUENCE</scope>
    <source>
        <strain evidence="3">Duluth1</strain>
        <tissue evidence="3">Whole animal</tissue>
    </source>
</reference>
<name>A0A9D4J272_DREPO</name>